<accession>A0A3Q2FH17</accession>
<dbReference type="GeneTree" id="ENSGT00940000155095"/>
<evidence type="ECO:0000256" key="11">
    <source>
        <dbReference type="ARBA" id="ARBA00023098"/>
    </source>
</evidence>
<evidence type="ECO:0000256" key="16">
    <source>
        <dbReference type="ARBA" id="ARBA00036053"/>
    </source>
</evidence>
<feature type="transmembrane region" description="Helical" evidence="24">
    <location>
        <begin position="12"/>
        <end position="31"/>
    </location>
</feature>
<evidence type="ECO:0000256" key="18">
    <source>
        <dbReference type="ARBA" id="ARBA00036295"/>
    </source>
</evidence>
<dbReference type="Gene3D" id="3.40.50.11660">
    <property type="entry name" value="Glycosyl transferase family 10, C-terminal domain"/>
    <property type="match status" value="1"/>
</dbReference>
<dbReference type="GO" id="GO:0032580">
    <property type="term" value="C:Golgi cisterna membrane"/>
    <property type="evidence" value="ECO:0007669"/>
    <property type="project" value="UniProtKB-SubCell"/>
</dbReference>
<comment type="catalytic activity">
    <reaction evidence="16">
        <text>alpha-D-galactosyl-(1-&gt;3)-beta-D-galactosyl-(1-&gt;4)-N-acetyl-beta-D-glucosaminyl-(1-&gt;3)-beta-D-galactosyl-(1-&gt;4)-beta-D-glucosyl-(1&lt;-&gt;1')-ceramide + GDP-beta-L-fucose = a neolactoside IV(3)-alpha-Gal,III(3)-alpha-Fuc-nLc4Cer + GDP + H(+)</text>
        <dbReference type="Rhea" id="RHEA:48380"/>
        <dbReference type="ChEBI" id="CHEBI:15378"/>
        <dbReference type="ChEBI" id="CHEBI:57273"/>
        <dbReference type="ChEBI" id="CHEBI:58189"/>
        <dbReference type="ChEBI" id="CHEBI:90380"/>
        <dbReference type="ChEBI" id="CHEBI:90381"/>
    </reaction>
    <physiologicalReaction direction="left-to-right" evidence="16">
        <dbReference type="Rhea" id="RHEA:48381"/>
    </physiologicalReaction>
</comment>
<dbReference type="Ensembl" id="ENSCVAT00000010517.1">
    <property type="protein sequence ID" value="ENSCVAP00000003155.1"/>
    <property type="gene ID" value="ENSCVAG00000004310.1"/>
</dbReference>
<evidence type="ECO:0000256" key="21">
    <source>
        <dbReference type="ARBA" id="ARBA00037848"/>
    </source>
</evidence>
<evidence type="ECO:0000256" key="1">
    <source>
        <dbReference type="ARBA" id="ARBA00004922"/>
    </source>
</evidence>
<dbReference type="UniPathway" id="UPA00378"/>
<dbReference type="SUPFAM" id="SSF53756">
    <property type="entry name" value="UDP-Glycosyltransferase/glycogen phosphorylase"/>
    <property type="match status" value="1"/>
</dbReference>
<dbReference type="EC" id="2.4.1.-" evidence="24"/>
<proteinExistence type="inferred from homology"/>
<evidence type="ECO:0000256" key="17">
    <source>
        <dbReference type="ARBA" id="ARBA00036234"/>
    </source>
</evidence>
<reference evidence="27" key="2">
    <citation type="submission" date="2025-09" db="UniProtKB">
        <authorList>
            <consortium name="Ensembl"/>
        </authorList>
    </citation>
    <scope>IDENTIFICATION</scope>
</reference>
<dbReference type="GO" id="GO:0017083">
    <property type="term" value="F:4-galactosyl-N-acetylglucosaminide 3-alpha-L-fucosyltransferase activity"/>
    <property type="evidence" value="ECO:0007669"/>
    <property type="project" value="UniProtKB-EC"/>
</dbReference>
<evidence type="ECO:0000256" key="6">
    <source>
        <dbReference type="ARBA" id="ARBA00022679"/>
    </source>
</evidence>
<dbReference type="Pfam" id="PF00852">
    <property type="entry name" value="Glyco_transf_10"/>
    <property type="match status" value="1"/>
</dbReference>
<comment type="catalytic activity">
    <reaction evidence="22">
        <text>beta-D-Gal-(1-&gt;4)-beta-D-GlcNAc-(1-&gt;3)-beta-D-Gal-(1-&gt;4)-D-Glc + GDP-beta-L-fucose = beta-D-Gal-(1-&gt;4)-[alpha-L-Fuc-(1-&gt;3)]-beta-D-GlcNAc-(1-&gt;3)-beta-D-Gal-(1-&gt;4)-D-Glc + GDP + H(+)</text>
        <dbReference type="Rhea" id="RHEA:77187"/>
        <dbReference type="ChEBI" id="CHEBI:15378"/>
        <dbReference type="ChEBI" id="CHEBI:57273"/>
        <dbReference type="ChEBI" id="CHEBI:58189"/>
        <dbReference type="ChEBI" id="CHEBI:60239"/>
        <dbReference type="ChEBI" id="CHEBI:61352"/>
    </reaction>
    <physiologicalReaction direction="left-to-right" evidence="22">
        <dbReference type="Rhea" id="RHEA:77188"/>
    </physiologicalReaction>
</comment>
<keyword evidence="14" id="KW-0325">Glycoprotein</keyword>
<comment type="catalytic activity">
    <reaction evidence="19">
        <text>an N-acetyl-alpha-neuraminyl-(2-&gt;3)-beta-D-galactosyl-(1-&gt;4)-N-acetyl-beta-D-glucosaminyl derivative + GDP-beta-L-fucose = an alpha-Neu5Ac-(2-&gt;3)-beta-D-Gal-(1-&gt;4)-[alpha-L-Fuc-(1-&gt;3)]-beta-D-GlcNAc derivative + GDP + H(+)</text>
        <dbReference type="Rhea" id="RHEA:56076"/>
        <dbReference type="ChEBI" id="CHEBI:15378"/>
        <dbReference type="ChEBI" id="CHEBI:57273"/>
        <dbReference type="ChEBI" id="CHEBI:58189"/>
        <dbReference type="ChEBI" id="CHEBI:136545"/>
        <dbReference type="ChEBI" id="CHEBI:139509"/>
    </reaction>
    <physiologicalReaction direction="left-to-right" evidence="19">
        <dbReference type="Rhea" id="RHEA:56077"/>
    </physiologicalReaction>
</comment>
<evidence type="ECO:0000256" key="10">
    <source>
        <dbReference type="ARBA" id="ARBA00023034"/>
    </source>
</evidence>
<keyword evidence="8" id="KW-0735">Signal-anchor</keyword>
<comment type="subcellular location">
    <subcellularLocation>
        <location evidence="24">Golgi apparatus</location>
        <location evidence="24">Golgi stack membrane</location>
        <topology evidence="24">Single-pass type II membrane protein</topology>
    </subcellularLocation>
    <subcellularLocation>
        <location evidence="21">Golgi apparatus</location>
        <location evidence="21">trans-Golgi network membrane</location>
        <topology evidence="21">Single-pass type II membrane protein</topology>
    </subcellularLocation>
</comment>
<dbReference type="KEGG" id="cvg:107096914"/>
<dbReference type="AlphaFoldDB" id="A0A3Q2FH17"/>
<dbReference type="FunFam" id="3.40.50.11660:FF:000001">
    <property type="entry name" value="alpha-(1,3)-fucosyltransferase 9"/>
    <property type="match status" value="1"/>
</dbReference>
<dbReference type="RefSeq" id="XP_015249293.1">
    <property type="nucleotide sequence ID" value="XM_015393807.1"/>
</dbReference>
<evidence type="ECO:0000259" key="25">
    <source>
        <dbReference type="Pfam" id="PF00852"/>
    </source>
</evidence>
<keyword evidence="11" id="KW-0443">Lipid metabolism</keyword>
<evidence type="ECO:0000259" key="26">
    <source>
        <dbReference type="Pfam" id="PF17039"/>
    </source>
</evidence>
<organism evidence="27 28">
    <name type="scientific">Cyprinodon variegatus</name>
    <name type="common">Sheepshead minnow</name>
    <dbReference type="NCBI Taxonomy" id="28743"/>
    <lineage>
        <taxon>Eukaryota</taxon>
        <taxon>Metazoa</taxon>
        <taxon>Chordata</taxon>
        <taxon>Craniata</taxon>
        <taxon>Vertebrata</taxon>
        <taxon>Euteleostomi</taxon>
        <taxon>Actinopterygii</taxon>
        <taxon>Neopterygii</taxon>
        <taxon>Teleostei</taxon>
        <taxon>Neoteleostei</taxon>
        <taxon>Acanthomorphata</taxon>
        <taxon>Ovalentaria</taxon>
        <taxon>Atherinomorphae</taxon>
        <taxon>Cyprinodontiformes</taxon>
        <taxon>Cyprinodontidae</taxon>
        <taxon>Cyprinodon</taxon>
    </lineage>
</organism>
<dbReference type="STRING" id="28743.ENSCVAP00000003155"/>
<comment type="similarity">
    <text evidence="3 24">Belongs to the glycosyltransferase 10 family.</text>
</comment>
<evidence type="ECO:0000256" key="19">
    <source>
        <dbReference type="ARBA" id="ARBA00036481"/>
    </source>
</evidence>
<keyword evidence="13" id="KW-1015">Disulfide bond</keyword>
<keyword evidence="28" id="KW-1185">Reference proteome</keyword>
<evidence type="ECO:0000256" key="7">
    <source>
        <dbReference type="ARBA" id="ARBA00022692"/>
    </source>
</evidence>
<evidence type="ECO:0000313" key="27">
    <source>
        <dbReference type="Ensembl" id="ENSCVAP00000003155.1"/>
    </source>
</evidence>
<sequence>MSSGTFHKILKPLLFTTFIVGCFVIGFLMYYKPSTGWLNHLLKFSDSVTNGHDVFTKKNESSNSKNLIPQISPEKKEKNKTVILVWLLPFGSNREMDICSSAFNIEGCFITADKKLYNKSHGVFFHHRDIHRDLSNLPKSPRPLFQRWIWMNMESPTNSPKLPGINNLFNLTVNYHQDSTVQVPYGSIIPVEPQENFVLPNKNKLVCWIVSNWNPNYARVKYYRELQKHIKIDVYGRAFGKYIGKQDFHPTISSCKFYLSFENSVHKDYITEKLYNPLSLGTVPVVLGTTRQNYENFVQGDAFIHVDDFKSPKELADYLHLLDKNQELYLAYFKWRKHFKVQRHTFWTEHACKACEYIRKHKEYRVINDLIKWYWG</sequence>
<keyword evidence="9 24" id="KW-1133">Transmembrane helix</keyword>
<comment type="catalytic activity">
    <reaction evidence="17">
        <text>an alpha-Neu5Ac-(2-&gt;3)-beta-D-Gal-(1-&gt;4)-beta-D-GlcNAc-(1-&gt;3)-beta-D-Gal-(1-&gt;4)-beta-D-GlcNAc derivative + GDP-beta-L-fucose = an alpha-Neu5Ac-(2-&gt;3)-beta-D-Gal-(1-&gt;4)-beta-D-GlcNAc-(1-&gt;3)-beta-D-Gal-(1-&gt;4)-[alpha-L-Fuc-(1-&gt;3)]-beta-D-GlcNAc derivative + GDP + H(+)</text>
        <dbReference type="Rhea" id="RHEA:68044"/>
        <dbReference type="ChEBI" id="CHEBI:15378"/>
        <dbReference type="ChEBI" id="CHEBI:57273"/>
        <dbReference type="ChEBI" id="CHEBI:58189"/>
        <dbReference type="ChEBI" id="CHEBI:145343"/>
        <dbReference type="ChEBI" id="CHEBI:176900"/>
    </reaction>
    <physiologicalReaction direction="left-to-right" evidence="17">
        <dbReference type="Rhea" id="RHEA:68045"/>
    </physiologicalReaction>
</comment>
<evidence type="ECO:0000256" key="8">
    <source>
        <dbReference type="ARBA" id="ARBA00022968"/>
    </source>
</evidence>
<comment type="pathway">
    <text evidence="2">Glycolipid biosynthesis.</text>
</comment>
<dbReference type="GeneID" id="107096914"/>
<evidence type="ECO:0000256" key="5">
    <source>
        <dbReference type="ARBA" id="ARBA00022676"/>
    </source>
</evidence>
<dbReference type="InterPro" id="IPR055270">
    <property type="entry name" value="Glyco_tran_10_C"/>
</dbReference>
<comment type="subunit">
    <text evidence="4">Homodimer.</text>
</comment>
<evidence type="ECO:0000313" key="28">
    <source>
        <dbReference type="Proteomes" id="UP000265020"/>
    </source>
</evidence>
<comment type="pathway">
    <text evidence="1">Protein modification; protein glycosylation.</text>
</comment>
<dbReference type="PANTHER" id="PTHR11929:SF10">
    <property type="entry name" value="4-GALACTOSYL-N-ACETYLGLUCOSAMINIDE 3-ALPHA-L-FUCOSYLTRANSFERASE 9"/>
    <property type="match status" value="1"/>
</dbReference>
<feature type="domain" description="Fucosyltransferase C-terminal" evidence="25">
    <location>
        <begin position="200"/>
        <end position="373"/>
    </location>
</feature>
<protein>
    <recommendedName>
        <fullName evidence="24">Fucosyltransferase</fullName>
        <ecNumber evidence="24">2.4.1.-</ecNumber>
    </recommendedName>
</protein>
<dbReference type="OrthoDB" id="427096at2759"/>
<comment type="catalytic activity">
    <reaction evidence="20">
        <text>a neolactoside nLc4Cer + GDP-beta-L-fucose = a neolactoside III(3)-alpha-Fuc-nLc4Cer + GDP + H(+)</text>
        <dbReference type="Rhea" id="RHEA:48376"/>
        <dbReference type="ChEBI" id="CHEBI:15378"/>
        <dbReference type="ChEBI" id="CHEBI:57273"/>
        <dbReference type="ChEBI" id="CHEBI:58189"/>
        <dbReference type="ChEBI" id="CHEBI:90376"/>
        <dbReference type="ChEBI" id="CHEBI:90379"/>
    </reaction>
    <physiologicalReaction direction="left-to-right" evidence="20">
        <dbReference type="Rhea" id="RHEA:48377"/>
    </physiologicalReaction>
</comment>
<comment type="catalytic activity">
    <reaction evidence="23">
        <text>an alpha-L-Fuc-(1-&gt;2)-beta-D-Gal-(1-&gt;4)-beta-D-GlcNAc derivative + GDP-beta-L-fucose = an alpha-L-Fuc-(1-&gt;2)-beta-D-Gal-(1-&gt;4)-[alpha-L-Fuc-(1-&gt;3)]-beta-D-GlcNAc derivative + GDP + H(+)</text>
        <dbReference type="Rhea" id="RHEA:77191"/>
        <dbReference type="ChEBI" id="CHEBI:15378"/>
        <dbReference type="ChEBI" id="CHEBI:57273"/>
        <dbReference type="ChEBI" id="CHEBI:58189"/>
        <dbReference type="ChEBI" id="CHEBI:133510"/>
        <dbReference type="ChEBI" id="CHEBI:195560"/>
    </reaction>
    <physiologicalReaction direction="left-to-right" evidence="23">
        <dbReference type="Rhea" id="RHEA:77192"/>
    </physiologicalReaction>
</comment>
<dbReference type="OMA" id="NDEENCM"/>
<evidence type="ECO:0000256" key="20">
    <source>
        <dbReference type="ARBA" id="ARBA00036757"/>
    </source>
</evidence>
<evidence type="ECO:0000256" key="4">
    <source>
        <dbReference type="ARBA" id="ARBA00011738"/>
    </source>
</evidence>
<evidence type="ECO:0000256" key="3">
    <source>
        <dbReference type="ARBA" id="ARBA00008919"/>
    </source>
</evidence>
<dbReference type="InterPro" id="IPR031481">
    <property type="entry name" value="Glyco_tran_10_N"/>
</dbReference>
<dbReference type="PANTHER" id="PTHR11929">
    <property type="entry name" value="ALPHA- 1,3 -FUCOSYLTRANSFERASE"/>
    <property type="match status" value="1"/>
</dbReference>
<comment type="catalytic activity">
    <reaction evidence="15">
        <text>a beta-D-galactosyl-(1-&gt;4)-N-acetyl-beta-D-glucosaminyl derivative + GDP-beta-L-fucose = a beta-D-galactosyl-(1-&gt;4)-[alpha-L-fucosyl-(1-&gt;3)]-N-acetyl-beta-D-glucosaminyl derivative + GDP + H(+)</text>
        <dbReference type="Rhea" id="RHEA:14257"/>
        <dbReference type="ChEBI" id="CHEBI:15378"/>
        <dbReference type="ChEBI" id="CHEBI:57273"/>
        <dbReference type="ChEBI" id="CHEBI:58189"/>
        <dbReference type="ChEBI" id="CHEBI:133507"/>
        <dbReference type="ChEBI" id="CHEBI:137941"/>
        <dbReference type="EC" id="2.4.1.152"/>
    </reaction>
    <physiologicalReaction direction="left-to-right" evidence="15">
        <dbReference type="Rhea" id="RHEA:14258"/>
    </physiologicalReaction>
</comment>
<evidence type="ECO:0000256" key="23">
    <source>
        <dbReference type="ARBA" id="ARBA00043838"/>
    </source>
</evidence>
<comment type="catalytic activity">
    <reaction evidence="18">
        <text>alpha-N-glycoloylneuraminosyl-(2-&gt;3)-beta-D-galactosyl-(1-&gt;4)-N-acetyl-beta-D-glucosaminyl-(1-&gt;3)-beta-D-galactosyl-(1-&gt;4)-N-acetyl-beta-D-glucosaminyl-(1-&gt;3)-beta-D-galactosyl-(1-&gt;4)-beta-D-glucosyl-(1&lt;-&gt;1')-ceramide + GDP-beta-L-fucose = alpha-N-glycoloylneuraminosyl-(2-&gt;3)-beta-D-galactosyl-(1-&gt;4)-N-acetyl-beta-D-glucosaminyl-(1-&gt;3)-beta-D-galactosyl-(1-&gt;4)-[alpha-L-fucosyl-(1-&gt;3)]-N-acetyl-beta-D-glucosaminyl-(1-&gt;3)-beta-D-galactosyl-(1-&gt;4)-beta-D-glucosyl-(1&lt;-&gt;1')-ceramide + GDP + H(+)</text>
        <dbReference type="Rhea" id="RHEA:48388"/>
        <dbReference type="ChEBI" id="CHEBI:15378"/>
        <dbReference type="ChEBI" id="CHEBI:57273"/>
        <dbReference type="ChEBI" id="CHEBI:58189"/>
        <dbReference type="ChEBI" id="CHEBI:90383"/>
        <dbReference type="ChEBI" id="CHEBI:90384"/>
    </reaction>
    <physiologicalReaction direction="left-to-right" evidence="18">
        <dbReference type="Rhea" id="RHEA:48389"/>
    </physiologicalReaction>
</comment>
<evidence type="ECO:0000256" key="2">
    <source>
        <dbReference type="ARBA" id="ARBA00004934"/>
    </source>
</evidence>
<name>A0A3Q2FH17_CYPVA</name>
<feature type="domain" description="Fucosyltransferase N-terminal" evidence="26">
    <location>
        <begin position="78"/>
        <end position="186"/>
    </location>
</feature>
<dbReference type="InterPro" id="IPR038577">
    <property type="entry name" value="GT10-like_C_sf"/>
</dbReference>
<keyword evidence="12 24" id="KW-0472">Membrane</keyword>
<keyword evidence="10 24" id="KW-0333">Golgi apparatus</keyword>
<evidence type="ECO:0000256" key="15">
    <source>
        <dbReference type="ARBA" id="ARBA00029329"/>
    </source>
</evidence>
<keyword evidence="7 24" id="KW-0812">Transmembrane</keyword>
<keyword evidence="5 24" id="KW-0328">Glycosyltransferase</keyword>
<dbReference type="Pfam" id="PF17039">
    <property type="entry name" value="Glyco_tran_10_N"/>
    <property type="match status" value="1"/>
</dbReference>
<evidence type="ECO:0000256" key="9">
    <source>
        <dbReference type="ARBA" id="ARBA00022989"/>
    </source>
</evidence>
<evidence type="ECO:0000256" key="13">
    <source>
        <dbReference type="ARBA" id="ARBA00023157"/>
    </source>
</evidence>
<evidence type="ECO:0000256" key="22">
    <source>
        <dbReference type="ARBA" id="ARBA00043828"/>
    </source>
</evidence>
<keyword evidence="6 24" id="KW-0808">Transferase</keyword>
<evidence type="ECO:0000256" key="14">
    <source>
        <dbReference type="ARBA" id="ARBA00023180"/>
    </source>
</evidence>
<evidence type="ECO:0000256" key="12">
    <source>
        <dbReference type="ARBA" id="ARBA00023136"/>
    </source>
</evidence>
<dbReference type="GO" id="GO:0006629">
    <property type="term" value="P:lipid metabolic process"/>
    <property type="evidence" value="ECO:0007669"/>
    <property type="project" value="UniProtKB-KW"/>
</dbReference>
<reference evidence="27" key="1">
    <citation type="submission" date="2025-08" db="UniProtKB">
        <authorList>
            <consortium name="Ensembl"/>
        </authorList>
    </citation>
    <scope>IDENTIFICATION</scope>
</reference>
<evidence type="ECO:0000256" key="24">
    <source>
        <dbReference type="RuleBase" id="RU003832"/>
    </source>
</evidence>
<dbReference type="InterPro" id="IPR001503">
    <property type="entry name" value="Glyco_trans_10"/>
</dbReference>
<dbReference type="Proteomes" id="UP000265020">
    <property type="component" value="Unassembled WGS sequence"/>
</dbReference>